<sequence>MARAFPAAKALALVAAAALALSACGDDDDDEATSDPTTSASTKVNTGNGVLKIGTLLPETGSLQILGPPEIAAVKLAIQDINAAGGVLGKNVELEQADSGDTSTDIASQSVNRLLDAGVDAIVGAASSSVTLKVIDRITGSGVLQISPANTSTTLTDYPDKGLYFRTAPSDVYQGRVVGQTALDDGAESLAILALQDAYGTSLADQAEKAFKDGGGEVVAKKIYDPKASEFAAEVGQIKSADPDAIALIGFEESSKIIDEMVKQGLLPLKSGKTMYMVDGNMSNASYANMTKGTMEGVKGTIPGSKPQDDFVTKLKSFDSSLKDYSYAGEAYDAVVLVALAAEAANSDAGVDIAKKMVEVSSGGEKCGTFADCVKLLQEGKDIDYDGQSGRVEFDSNGNPTVASMGIYQYGNDNQYKALKFVTGPIAGGATTTESAGSGSSSDASASPSPSATSGSESSSGSASEADEEESASPSATSTP</sequence>
<dbReference type="Proteomes" id="UP001500957">
    <property type="component" value="Unassembled WGS sequence"/>
</dbReference>
<dbReference type="SUPFAM" id="SSF53822">
    <property type="entry name" value="Periplasmic binding protein-like I"/>
    <property type="match status" value="1"/>
</dbReference>
<evidence type="ECO:0000256" key="1">
    <source>
        <dbReference type="ARBA" id="ARBA00010062"/>
    </source>
</evidence>
<evidence type="ECO:0000313" key="9">
    <source>
        <dbReference type="Proteomes" id="UP001500957"/>
    </source>
</evidence>
<dbReference type="Gene3D" id="3.40.50.2300">
    <property type="match status" value="2"/>
</dbReference>
<evidence type="ECO:0000256" key="4">
    <source>
        <dbReference type="ARBA" id="ARBA00022970"/>
    </source>
</evidence>
<accession>A0ABN1GSF4</accession>
<dbReference type="RefSeq" id="WP_344604326.1">
    <property type="nucleotide sequence ID" value="NZ_BAAAHE010000015.1"/>
</dbReference>
<organism evidence="8 9">
    <name type="scientific">Sporichthya brevicatena</name>
    <dbReference type="NCBI Taxonomy" id="171442"/>
    <lineage>
        <taxon>Bacteria</taxon>
        <taxon>Bacillati</taxon>
        <taxon>Actinomycetota</taxon>
        <taxon>Actinomycetes</taxon>
        <taxon>Sporichthyales</taxon>
        <taxon>Sporichthyaceae</taxon>
        <taxon>Sporichthya</taxon>
    </lineage>
</organism>
<dbReference type="PANTHER" id="PTHR30483">
    <property type="entry name" value="LEUCINE-SPECIFIC-BINDING PROTEIN"/>
    <property type="match status" value="1"/>
</dbReference>
<evidence type="ECO:0000256" key="5">
    <source>
        <dbReference type="SAM" id="MobiDB-lite"/>
    </source>
</evidence>
<dbReference type="InterPro" id="IPR051010">
    <property type="entry name" value="BCAA_transport"/>
</dbReference>
<evidence type="ECO:0000259" key="7">
    <source>
        <dbReference type="Pfam" id="PF13458"/>
    </source>
</evidence>
<reference evidence="8 9" key="1">
    <citation type="journal article" date="2019" name="Int. J. Syst. Evol. Microbiol.">
        <title>The Global Catalogue of Microorganisms (GCM) 10K type strain sequencing project: providing services to taxonomists for standard genome sequencing and annotation.</title>
        <authorList>
            <consortium name="The Broad Institute Genomics Platform"/>
            <consortium name="The Broad Institute Genome Sequencing Center for Infectious Disease"/>
            <person name="Wu L."/>
            <person name="Ma J."/>
        </authorList>
    </citation>
    <scope>NUCLEOTIDE SEQUENCE [LARGE SCALE GENOMIC DNA]</scope>
    <source>
        <strain evidence="8 9">JCM 10671</strain>
    </source>
</reference>
<feature type="chain" id="PRO_5046059366" description="Leucine-binding protein domain-containing protein" evidence="6">
    <location>
        <begin position="26"/>
        <end position="480"/>
    </location>
</feature>
<dbReference type="InterPro" id="IPR000709">
    <property type="entry name" value="Leu_Ile_Val-bd"/>
</dbReference>
<feature type="signal peptide" evidence="6">
    <location>
        <begin position="1"/>
        <end position="25"/>
    </location>
</feature>
<dbReference type="CDD" id="cd06346">
    <property type="entry name" value="PBP1_ABC_ligand_binding-like"/>
    <property type="match status" value="1"/>
</dbReference>
<dbReference type="PROSITE" id="PS51257">
    <property type="entry name" value="PROKAR_LIPOPROTEIN"/>
    <property type="match status" value="1"/>
</dbReference>
<dbReference type="InterPro" id="IPR028081">
    <property type="entry name" value="Leu-bd"/>
</dbReference>
<proteinExistence type="inferred from homology"/>
<feature type="compositionally biased region" description="Low complexity" evidence="5">
    <location>
        <begin position="430"/>
        <end position="464"/>
    </location>
</feature>
<dbReference type="EMBL" id="BAAAHE010000015">
    <property type="protein sequence ID" value="GAA0618210.1"/>
    <property type="molecule type" value="Genomic_DNA"/>
</dbReference>
<feature type="region of interest" description="Disordered" evidence="5">
    <location>
        <begin position="430"/>
        <end position="480"/>
    </location>
</feature>
<dbReference type="Pfam" id="PF13458">
    <property type="entry name" value="Peripla_BP_6"/>
    <property type="match status" value="1"/>
</dbReference>
<dbReference type="PRINTS" id="PR00337">
    <property type="entry name" value="LEUILEVALBP"/>
</dbReference>
<evidence type="ECO:0000313" key="8">
    <source>
        <dbReference type="EMBL" id="GAA0618210.1"/>
    </source>
</evidence>
<evidence type="ECO:0000256" key="6">
    <source>
        <dbReference type="SAM" id="SignalP"/>
    </source>
</evidence>
<keyword evidence="4" id="KW-0029">Amino-acid transport</keyword>
<comment type="caution">
    <text evidence="8">The sequence shown here is derived from an EMBL/GenBank/DDBJ whole genome shotgun (WGS) entry which is preliminary data.</text>
</comment>
<keyword evidence="9" id="KW-1185">Reference proteome</keyword>
<evidence type="ECO:0000256" key="2">
    <source>
        <dbReference type="ARBA" id="ARBA00022448"/>
    </source>
</evidence>
<protein>
    <recommendedName>
        <fullName evidence="7">Leucine-binding protein domain-containing protein</fullName>
    </recommendedName>
</protein>
<comment type="similarity">
    <text evidence="1">Belongs to the leucine-binding protein family.</text>
</comment>
<keyword evidence="3 6" id="KW-0732">Signal</keyword>
<name>A0ABN1GSF4_9ACTN</name>
<dbReference type="InterPro" id="IPR028082">
    <property type="entry name" value="Peripla_BP_I"/>
</dbReference>
<gene>
    <name evidence="8" type="ORF">GCM10009547_20620</name>
</gene>
<keyword evidence="2" id="KW-0813">Transport</keyword>
<feature type="domain" description="Leucine-binding protein" evidence="7">
    <location>
        <begin position="51"/>
        <end position="409"/>
    </location>
</feature>
<dbReference type="PANTHER" id="PTHR30483:SF6">
    <property type="entry name" value="PERIPLASMIC BINDING PROTEIN OF ABC TRANSPORTER FOR NATURAL AMINO ACIDS"/>
    <property type="match status" value="1"/>
</dbReference>
<evidence type="ECO:0000256" key="3">
    <source>
        <dbReference type="ARBA" id="ARBA00022729"/>
    </source>
</evidence>